<keyword evidence="2" id="KW-1185">Reference proteome</keyword>
<dbReference type="EMBL" id="JAFBFI010000003">
    <property type="protein sequence ID" value="MBM7691586.1"/>
    <property type="molecule type" value="Genomic_DNA"/>
</dbReference>
<protein>
    <submittedName>
        <fullName evidence="1">Uncharacterized protein</fullName>
    </submittedName>
</protein>
<sequence length="31" mass="3513">MDYQKYKIIIKGDSSANGTLVEEAGKKQIHF</sequence>
<evidence type="ECO:0000313" key="1">
    <source>
        <dbReference type="EMBL" id="MBM7691586.1"/>
    </source>
</evidence>
<dbReference type="Proteomes" id="UP000823486">
    <property type="component" value="Unassembled WGS sequence"/>
</dbReference>
<evidence type="ECO:0000313" key="2">
    <source>
        <dbReference type="Proteomes" id="UP000823486"/>
    </source>
</evidence>
<comment type="caution">
    <text evidence="1">The sequence shown here is derived from an EMBL/GenBank/DDBJ whole genome shotgun (WGS) entry which is preliminary data.</text>
</comment>
<accession>A0ABS2QH41</accession>
<reference evidence="1 2" key="1">
    <citation type="submission" date="2021-01" db="EMBL/GenBank/DDBJ databases">
        <title>Genomic Encyclopedia of Type Strains, Phase IV (KMG-IV): sequencing the most valuable type-strain genomes for metagenomic binning, comparative biology and taxonomic classification.</title>
        <authorList>
            <person name="Goeker M."/>
        </authorList>
    </citation>
    <scope>NUCLEOTIDE SEQUENCE [LARGE SCALE GENOMIC DNA]</scope>
    <source>
        <strain evidence="1 2">DSM 105482</strain>
    </source>
</reference>
<proteinExistence type="predicted"/>
<organism evidence="1 2">
    <name type="scientific">Peribacillus deserti</name>
    <dbReference type="NCBI Taxonomy" id="673318"/>
    <lineage>
        <taxon>Bacteria</taxon>
        <taxon>Bacillati</taxon>
        <taxon>Bacillota</taxon>
        <taxon>Bacilli</taxon>
        <taxon>Bacillales</taxon>
        <taxon>Bacillaceae</taxon>
        <taxon>Peribacillus</taxon>
    </lineage>
</organism>
<name>A0ABS2QH41_9BACI</name>
<gene>
    <name evidence="1" type="ORF">JOC77_000993</name>
</gene>